<reference evidence="1 2" key="1">
    <citation type="submission" date="2022-03" db="EMBL/GenBank/DDBJ databases">
        <authorList>
            <person name="Brunel B."/>
        </authorList>
    </citation>
    <scope>NUCLEOTIDE SEQUENCE [LARGE SCALE GENOMIC DNA]</scope>
    <source>
        <strain evidence="1">STM5069sample</strain>
    </source>
</reference>
<comment type="caution">
    <text evidence="1">The sequence shown here is derived from an EMBL/GenBank/DDBJ whole genome shotgun (WGS) entry which is preliminary data.</text>
</comment>
<sequence length="224" mass="25243">MLHQQDEREALRRGKRYMSNIAVVERQAELNALPRDELDTEPVAFIDDGHFTGRYLGPLRGEIQETFEHNLAQLFARAETPRLSGVQIKAPMNLGSDGELLPAIDLPFTHVLKPAGTAGFEMLPVVEWLCLNLVALRASRFRPPRLSTCRMGCRLHWSWNGSTCDAGLLIDATWRSRIFVRFSICRPPPNTTARSSVWRGVCGRFRPTLLPTSRLCSAARFSRG</sequence>
<evidence type="ECO:0000313" key="1">
    <source>
        <dbReference type="EMBL" id="CAH2398074.1"/>
    </source>
</evidence>
<evidence type="ECO:0000313" key="2">
    <source>
        <dbReference type="Proteomes" id="UP001153050"/>
    </source>
</evidence>
<dbReference type="EMBL" id="CAKXZT010000101">
    <property type="protein sequence ID" value="CAH2398074.1"/>
    <property type="molecule type" value="Genomic_DNA"/>
</dbReference>
<organism evidence="1 2">
    <name type="scientific">Mesorhizobium escarrei</name>
    <dbReference type="NCBI Taxonomy" id="666018"/>
    <lineage>
        <taxon>Bacteria</taxon>
        <taxon>Pseudomonadati</taxon>
        <taxon>Pseudomonadota</taxon>
        <taxon>Alphaproteobacteria</taxon>
        <taxon>Hyphomicrobiales</taxon>
        <taxon>Phyllobacteriaceae</taxon>
        <taxon>Mesorhizobium</taxon>
    </lineage>
</organism>
<accession>A0ABN8JL30</accession>
<keyword evidence="2" id="KW-1185">Reference proteome</keyword>
<name>A0ABN8JL30_9HYPH</name>
<gene>
    <name evidence="1" type="ORF">MES5069_190038</name>
</gene>
<protein>
    <submittedName>
        <fullName evidence="1">Uncharacterized protein</fullName>
    </submittedName>
</protein>
<proteinExistence type="predicted"/>
<dbReference type="Proteomes" id="UP001153050">
    <property type="component" value="Unassembled WGS sequence"/>
</dbReference>